<name>A0A392TKE5_9FABA</name>
<dbReference type="AlphaFoldDB" id="A0A392TKE5"/>
<organism evidence="1 2">
    <name type="scientific">Trifolium medium</name>
    <dbReference type="NCBI Taxonomy" id="97028"/>
    <lineage>
        <taxon>Eukaryota</taxon>
        <taxon>Viridiplantae</taxon>
        <taxon>Streptophyta</taxon>
        <taxon>Embryophyta</taxon>
        <taxon>Tracheophyta</taxon>
        <taxon>Spermatophyta</taxon>
        <taxon>Magnoliopsida</taxon>
        <taxon>eudicotyledons</taxon>
        <taxon>Gunneridae</taxon>
        <taxon>Pentapetalae</taxon>
        <taxon>rosids</taxon>
        <taxon>fabids</taxon>
        <taxon>Fabales</taxon>
        <taxon>Fabaceae</taxon>
        <taxon>Papilionoideae</taxon>
        <taxon>50 kb inversion clade</taxon>
        <taxon>NPAAA clade</taxon>
        <taxon>Hologalegina</taxon>
        <taxon>IRL clade</taxon>
        <taxon>Trifolieae</taxon>
        <taxon>Trifolium</taxon>
    </lineage>
</organism>
<evidence type="ECO:0000313" key="1">
    <source>
        <dbReference type="EMBL" id="MCI61613.1"/>
    </source>
</evidence>
<feature type="non-terminal residue" evidence="1">
    <location>
        <position position="36"/>
    </location>
</feature>
<reference evidence="1 2" key="1">
    <citation type="journal article" date="2018" name="Front. Plant Sci.">
        <title>Red Clover (Trifolium pratense) and Zigzag Clover (T. medium) - A Picture of Genomic Similarities and Differences.</title>
        <authorList>
            <person name="Dluhosova J."/>
            <person name="Istvanek J."/>
            <person name="Nedelnik J."/>
            <person name="Repkova J."/>
        </authorList>
    </citation>
    <scope>NUCLEOTIDE SEQUENCE [LARGE SCALE GENOMIC DNA]</scope>
    <source>
        <strain evidence="2">cv. 10/8</strain>
        <tissue evidence="1">Leaf</tissue>
    </source>
</reference>
<keyword evidence="2" id="KW-1185">Reference proteome</keyword>
<protein>
    <submittedName>
        <fullName evidence="1">Uncharacterized protein</fullName>
    </submittedName>
</protein>
<sequence>MSMMAWHFSGFASIPLRVSKNPRNLPACTPKEHLAG</sequence>
<accession>A0A392TKE5</accession>
<proteinExistence type="predicted"/>
<comment type="caution">
    <text evidence="1">The sequence shown here is derived from an EMBL/GenBank/DDBJ whole genome shotgun (WGS) entry which is preliminary data.</text>
</comment>
<dbReference type="Proteomes" id="UP000265520">
    <property type="component" value="Unassembled WGS sequence"/>
</dbReference>
<dbReference type="EMBL" id="LXQA010602916">
    <property type="protein sequence ID" value="MCI61613.1"/>
    <property type="molecule type" value="Genomic_DNA"/>
</dbReference>
<evidence type="ECO:0000313" key="2">
    <source>
        <dbReference type="Proteomes" id="UP000265520"/>
    </source>
</evidence>